<keyword evidence="2" id="KW-1185">Reference proteome</keyword>
<dbReference type="PANTHER" id="PTHR36939:SF1">
    <property type="entry name" value="UPAR_LY6 DOMAIN-CONTAINING PROTEIN"/>
    <property type="match status" value="1"/>
</dbReference>
<organism evidence="2 3">
    <name type="scientific">Panagrellus redivivus</name>
    <name type="common">Microworm</name>
    <dbReference type="NCBI Taxonomy" id="6233"/>
    <lineage>
        <taxon>Eukaryota</taxon>
        <taxon>Metazoa</taxon>
        <taxon>Ecdysozoa</taxon>
        <taxon>Nematoda</taxon>
        <taxon>Chromadorea</taxon>
        <taxon>Rhabditida</taxon>
        <taxon>Tylenchina</taxon>
        <taxon>Panagrolaimomorpha</taxon>
        <taxon>Panagrolaimoidea</taxon>
        <taxon>Panagrolaimidae</taxon>
        <taxon>Panagrellus</taxon>
    </lineage>
</organism>
<keyword evidence="1" id="KW-0732">Signal</keyword>
<protein>
    <submittedName>
        <fullName evidence="3">Protein sleepless</fullName>
    </submittedName>
</protein>
<name>A0A7E4VEN7_PANRE</name>
<dbReference type="Proteomes" id="UP000492821">
    <property type="component" value="Unassembled WGS sequence"/>
</dbReference>
<feature type="signal peptide" evidence="1">
    <location>
        <begin position="1"/>
        <end position="31"/>
    </location>
</feature>
<sequence length="160" mass="18124">MLPLPSAVFLRPTYLITVLSFVLLFLPAVNTLTCHQCNGWSGRGYSPRKYNVPTCDNMNNMCYTTIFCVKIVDPIERGRHYVTYKSDCYYQTTMLVNATITETISNRRCYQYSDGGQPPKTYQYCFCNDRDYCNSAMTTSSSLITLSIAVLAAFCSKLIA</sequence>
<feature type="chain" id="PRO_5028878431" evidence="1">
    <location>
        <begin position="32"/>
        <end position="160"/>
    </location>
</feature>
<proteinExistence type="predicted"/>
<dbReference type="WBParaSite" id="Pan_g19996.t1">
    <property type="protein sequence ID" value="Pan_g19996.t1"/>
    <property type="gene ID" value="Pan_g19996"/>
</dbReference>
<evidence type="ECO:0000313" key="2">
    <source>
        <dbReference type="Proteomes" id="UP000492821"/>
    </source>
</evidence>
<reference evidence="2" key="1">
    <citation type="journal article" date="2013" name="Genetics">
        <title>The draft genome and transcriptome of Panagrellus redivivus are shaped by the harsh demands of a free-living lifestyle.</title>
        <authorList>
            <person name="Srinivasan J."/>
            <person name="Dillman A.R."/>
            <person name="Macchietto M.G."/>
            <person name="Heikkinen L."/>
            <person name="Lakso M."/>
            <person name="Fracchia K.M."/>
            <person name="Antoshechkin I."/>
            <person name="Mortazavi A."/>
            <person name="Wong G."/>
            <person name="Sternberg P.W."/>
        </authorList>
    </citation>
    <scope>NUCLEOTIDE SEQUENCE [LARGE SCALE GENOMIC DNA]</scope>
    <source>
        <strain evidence="2">MT8872</strain>
    </source>
</reference>
<reference evidence="3" key="2">
    <citation type="submission" date="2020-10" db="UniProtKB">
        <authorList>
            <consortium name="WormBaseParasite"/>
        </authorList>
    </citation>
    <scope>IDENTIFICATION</scope>
</reference>
<dbReference type="PANTHER" id="PTHR36939">
    <property type="entry name" value="PROTEIN CBG03389"/>
    <property type="match status" value="1"/>
</dbReference>
<evidence type="ECO:0000313" key="3">
    <source>
        <dbReference type="WBParaSite" id="Pan_g19996.t1"/>
    </source>
</evidence>
<accession>A0A7E4VEN7</accession>
<dbReference type="AlphaFoldDB" id="A0A7E4VEN7"/>
<evidence type="ECO:0000256" key="1">
    <source>
        <dbReference type="SAM" id="SignalP"/>
    </source>
</evidence>